<dbReference type="EMBL" id="JADIMD010000033">
    <property type="protein sequence ID" value="MBO8474147.1"/>
    <property type="molecule type" value="Genomic_DNA"/>
</dbReference>
<proteinExistence type="inferred from homology"/>
<feature type="transmembrane region" description="Helical" evidence="7">
    <location>
        <begin position="271"/>
        <end position="294"/>
    </location>
</feature>
<dbReference type="InterPro" id="IPR003706">
    <property type="entry name" value="CstA_N"/>
</dbReference>
<dbReference type="GO" id="GO:0005886">
    <property type="term" value="C:plasma membrane"/>
    <property type="evidence" value="ECO:0007669"/>
    <property type="project" value="UniProtKB-SubCell"/>
</dbReference>
<dbReference type="AlphaFoldDB" id="A0A9D9IKI4"/>
<reference evidence="9" key="2">
    <citation type="journal article" date="2021" name="PeerJ">
        <title>Extensive microbial diversity within the chicken gut microbiome revealed by metagenomics and culture.</title>
        <authorList>
            <person name="Gilroy R."/>
            <person name="Ravi A."/>
            <person name="Getino M."/>
            <person name="Pursley I."/>
            <person name="Horton D.L."/>
            <person name="Alikhan N.F."/>
            <person name="Baker D."/>
            <person name="Gharbi K."/>
            <person name="Hall N."/>
            <person name="Watson M."/>
            <person name="Adriaenssens E.M."/>
            <person name="Foster-Nyarko E."/>
            <person name="Jarju S."/>
            <person name="Secka A."/>
            <person name="Antonio M."/>
            <person name="Oren A."/>
            <person name="Chaudhuri R.R."/>
            <person name="La Ragione R."/>
            <person name="Hildebrand F."/>
            <person name="Pallen M.J."/>
        </authorList>
    </citation>
    <scope>NUCLEOTIDE SEQUENCE</scope>
    <source>
        <strain evidence="9">B1-13419</strain>
    </source>
</reference>
<keyword evidence="4 7" id="KW-0812">Transmembrane</keyword>
<feature type="transmembrane region" description="Helical" evidence="7">
    <location>
        <begin position="401"/>
        <end position="422"/>
    </location>
</feature>
<dbReference type="InterPro" id="IPR051605">
    <property type="entry name" value="CstA"/>
</dbReference>
<evidence type="ECO:0000256" key="6">
    <source>
        <dbReference type="ARBA" id="ARBA00023136"/>
    </source>
</evidence>
<feature type="transmembrane region" description="Helical" evidence="7">
    <location>
        <begin position="184"/>
        <end position="205"/>
    </location>
</feature>
<organism evidence="9 10">
    <name type="scientific">Candidatus Cryptobacteroides faecigallinarum</name>
    <dbReference type="NCBI Taxonomy" id="2840763"/>
    <lineage>
        <taxon>Bacteria</taxon>
        <taxon>Pseudomonadati</taxon>
        <taxon>Bacteroidota</taxon>
        <taxon>Bacteroidia</taxon>
        <taxon>Bacteroidales</taxon>
        <taxon>Candidatus Cryptobacteroides</taxon>
    </lineage>
</organism>
<sequence length="488" mass="53001">MVTFLVCILALVLGYVFYGKFVDRFFGSDPSRKTPALTDADGVDYIAMPTWKVFVIQFLNIAGLGPIFGAILGAAYGPMAYLWIVIGCIFMGAVHDFFSGMLSVRNDGANMPDLVGKYMGQKVKKVMTVLVCFLLLAIGVSFVTGPADLLQTLTGWDKMIWLYIVFAYYILATLLPIDKIIGSVYPLFGAVLLFMAVGIFGAMVVGDIKGTVEIQELSLSSFRNYHADPGNNVLIPMLFVVISCGAISGFHSTQSPLMARCLKNEKHARPVFYGAMIAEGIVAMIWAAAAISYFGGPEGLNQAATEGIMIDGVLTKVTPAIAVDMICKSWLGKFGAVIAIIGVIVCPITSGDTAFRSLRLTVADLAKYDQKKIGRRLVICVPAFILAYFCCMMDFSTIWQYVGICNQLLAAFVLWMATSYLIGQKKPHWMTSIPATFLTFVCVSYFFIAPFKAGGMHLPPVAGYCVGAAAAIALLIFFIYKGRKARLA</sequence>
<feature type="transmembrane region" description="Helical" evidence="7">
    <location>
        <begin position="159"/>
        <end position="177"/>
    </location>
</feature>
<feature type="transmembrane region" description="Helical" evidence="7">
    <location>
        <begin position="461"/>
        <end position="480"/>
    </location>
</feature>
<name>A0A9D9IKI4_9BACT</name>
<feature type="transmembrane region" description="Helical" evidence="7">
    <location>
        <begin position="429"/>
        <end position="449"/>
    </location>
</feature>
<evidence type="ECO:0000256" key="1">
    <source>
        <dbReference type="ARBA" id="ARBA00004651"/>
    </source>
</evidence>
<dbReference type="GO" id="GO:0009267">
    <property type="term" value="P:cellular response to starvation"/>
    <property type="evidence" value="ECO:0007669"/>
    <property type="project" value="InterPro"/>
</dbReference>
<keyword evidence="3" id="KW-1003">Cell membrane</keyword>
<feature type="transmembrane region" description="Helical" evidence="7">
    <location>
        <begin position="125"/>
        <end position="147"/>
    </location>
</feature>
<accession>A0A9D9IKI4</accession>
<feature type="transmembrane region" description="Helical" evidence="7">
    <location>
        <begin position="334"/>
        <end position="355"/>
    </location>
</feature>
<keyword evidence="5 7" id="KW-1133">Transmembrane helix</keyword>
<evidence type="ECO:0000256" key="3">
    <source>
        <dbReference type="ARBA" id="ARBA00022475"/>
    </source>
</evidence>
<comment type="subcellular location">
    <subcellularLocation>
        <location evidence="1">Cell membrane</location>
        <topology evidence="1">Multi-pass membrane protein</topology>
    </subcellularLocation>
</comment>
<dbReference type="Pfam" id="PF02554">
    <property type="entry name" value="CstA"/>
    <property type="match status" value="2"/>
</dbReference>
<evidence type="ECO:0000256" key="4">
    <source>
        <dbReference type="ARBA" id="ARBA00022692"/>
    </source>
</evidence>
<dbReference type="PANTHER" id="PTHR30252">
    <property type="entry name" value="INNER MEMBRANE PEPTIDE TRANSPORTER"/>
    <property type="match status" value="1"/>
</dbReference>
<keyword evidence="6 7" id="KW-0472">Membrane</keyword>
<evidence type="ECO:0000313" key="9">
    <source>
        <dbReference type="EMBL" id="MBO8474147.1"/>
    </source>
</evidence>
<evidence type="ECO:0000256" key="7">
    <source>
        <dbReference type="SAM" id="Phobius"/>
    </source>
</evidence>
<dbReference type="Proteomes" id="UP000823757">
    <property type="component" value="Unassembled WGS sequence"/>
</dbReference>
<evidence type="ECO:0000259" key="8">
    <source>
        <dbReference type="Pfam" id="PF02554"/>
    </source>
</evidence>
<reference evidence="9" key="1">
    <citation type="submission" date="2020-10" db="EMBL/GenBank/DDBJ databases">
        <authorList>
            <person name="Gilroy R."/>
        </authorList>
    </citation>
    <scope>NUCLEOTIDE SEQUENCE</scope>
    <source>
        <strain evidence="9">B1-13419</strain>
    </source>
</reference>
<evidence type="ECO:0000313" key="10">
    <source>
        <dbReference type="Proteomes" id="UP000823757"/>
    </source>
</evidence>
<feature type="domain" description="CstA N-terminal" evidence="8">
    <location>
        <begin position="3"/>
        <end position="138"/>
    </location>
</feature>
<evidence type="ECO:0000256" key="5">
    <source>
        <dbReference type="ARBA" id="ARBA00022989"/>
    </source>
</evidence>
<dbReference type="PANTHER" id="PTHR30252:SF4">
    <property type="entry name" value="CARBON STARVATION"/>
    <property type="match status" value="1"/>
</dbReference>
<gene>
    <name evidence="9" type="ORF">IAB91_02500</name>
</gene>
<feature type="transmembrane region" description="Helical" evidence="7">
    <location>
        <begin position="80"/>
        <end position="104"/>
    </location>
</feature>
<feature type="transmembrane region" description="Helical" evidence="7">
    <location>
        <begin position="376"/>
        <end position="395"/>
    </location>
</feature>
<protein>
    <submittedName>
        <fullName evidence="9">Carbon starvation protein A</fullName>
    </submittedName>
</protein>
<feature type="transmembrane region" description="Helical" evidence="7">
    <location>
        <begin position="233"/>
        <end position="250"/>
    </location>
</feature>
<evidence type="ECO:0000256" key="2">
    <source>
        <dbReference type="ARBA" id="ARBA00007755"/>
    </source>
</evidence>
<comment type="similarity">
    <text evidence="2">Belongs to the peptide transporter carbon starvation (CstA) (TC 2.A.114) family.</text>
</comment>
<comment type="caution">
    <text evidence="9">The sequence shown here is derived from an EMBL/GenBank/DDBJ whole genome shotgun (WGS) entry which is preliminary data.</text>
</comment>
<feature type="domain" description="CstA N-terminal" evidence="8">
    <location>
        <begin position="328"/>
        <end position="443"/>
    </location>
</feature>